<protein>
    <submittedName>
        <fullName evidence="6">RNA methyltransferase, trmH family protein</fullName>
    </submittedName>
</protein>
<evidence type="ECO:0000256" key="2">
    <source>
        <dbReference type="ARBA" id="ARBA00022603"/>
    </source>
</evidence>
<evidence type="ECO:0000313" key="6">
    <source>
        <dbReference type="EMBL" id="BAY87332.1"/>
    </source>
</evidence>
<dbReference type="InterPro" id="IPR051259">
    <property type="entry name" value="rRNA_Methyltransferase"/>
</dbReference>
<feature type="domain" description="MRM3-like substrate binding" evidence="5">
    <location>
        <begin position="21"/>
        <end position="108"/>
    </location>
</feature>
<dbReference type="InterPro" id="IPR029064">
    <property type="entry name" value="Ribosomal_eL30-like_sf"/>
</dbReference>
<dbReference type="CDD" id="cd18095">
    <property type="entry name" value="SpoU-like_rRNA-MTase"/>
    <property type="match status" value="1"/>
</dbReference>
<evidence type="ECO:0000313" key="7">
    <source>
        <dbReference type="Proteomes" id="UP000218418"/>
    </source>
</evidence>
<dbReference type="InterPro" id="IPR029028">
    <property type="entry name" value="Alpha/beta_knot_MTases"/>
</dbReference>
<sequence>MALGNSYNQAQPLKLETNAAKINEIRKLQTHRTYRDSTKQFYIEGVRNFIRIVDNKFDISTIIYSDKLLTSVIARKLVRQNRRAGIPCLNISPEKFRTISHTEKASGVGAIIRQHWTKLHDISIQQKTCWIILETIRSPGNLGTLIRTSEAFGGAGFIFLENSIDPFDPNVIRASMGSIYNQKFIRTGYSKLHKWLQNHNCHVIGASPDGAVDFHKFNYPQTTMIFLGEERKGLTQQQRDLCKHLVRIPIARTVDSLNLAVAGSLMMYEIYRAQNLVNS</sequence>
<evidence type="ECO:0000256" key="1">
    <source>
        <dbReference type="ARBA" id="ARBA00007228"/>
    </source>
</evidence>
<evidence type="ECO:0000256" key="3">
    <source>
        <dbReference type="ARBA" id="ARBA00022679"/>
    </source>
</evidence>
<evidence type="ECO:0000259" key="4">
    <source>
        <dbReference type="Pfam" id="PF00588"/>
    </source>
</evidence>
<dbReference type="Gene3D" id="3.30.1330.30">
    <property type="match status" value="1"/>
</dbReference>
<dbReference type="Proteomes" id="UP000218418">
    <property type="component" value="Chromosome"/>
</dbReference>
<dbReference type="InterPro" id="IPR029026">
    <property type="entry name" value="tRNA_m1G_MTases_N"/>
</dbReference>
<keyword evidence="3 6" id="KW-0808">Transferase</keyword>
<evidence type="ECO:0000259" key="5">
    <source>
        <dbReference type="Pfam" id="PF22435"/>
    </source>
</evidence>
<dbReference type="Pfam" id="PF00588">
    <property type="entry name" value="SpoU_methylase"/>
    <property type="match status" value="1"/>
</dbReference>
<comment type="similarity">
    <text evidence="1">Belongs to the class IV-like SAM-binding methyltransferase superfamily. RNA methyltransferase TrmH family.</text>
</comment>
<proteinExistence type="inferred from homology"/>
<dbReference type="GO" id="GO:0032259">
    <property type="term" value="P:methylation"/>
    <property type="evidence" value="ECO:0007669"/>
    <property type="project" value="UniProtKB-KW"/>
</dbReference>
<dbReference type="OrthoDB" id="9794400at2"/>
<name>A0A1Z4M1H4_9CYAN</name>
<dbReference type="AlphaFoldDB" id="A0A1Z4M1H4"/>
<dbReference type="GO" id="GO:0008173">
    <property type="term" value="F:RNA methyltransferase activity"/>
    <property type="evidence" value="ECO:0007669"/>
    <property type="project" value="InterPro"/>
</dbReference>
<dbReference type="EMBL" id="AP018227">
    <property type="protein sequence ID" value="BAY87332.1"/>
    <property type="molecule type" value="Genomic_DNA"/>
</dbReference>
<keyword evidence="2 6" id="KW-0489">Methyltransferase</keyword>
<dbReference type="InterPro" id="IPR053888">
    <property type="entry name" value="MRM3-like_sub_bind"/>
</dbReference>
<dbReference type="Pfam" id="PF22435">
    <property type="entry name" value="MRM3-like_sub_bind"/>
    <property type="match status" value="1"/>
</dbReference>
<dbReference type="SUPFAM" id="SSF75217">
    <property type="entry name" value="alpha/beta knot"/>
    <property type="match status" value="1"/>
</dbReference>
<gene>
    <name evidence="6" type="ORF">NIES267_68540</name>
</gene>
<dbReference type="PANTHER" id="PTHR43191">
    <property type="entry name" value="RRNA METHYLTRANSFERASE 3"/>
    <property type="match status" value="1"/>
</dbReference>
<dbReference type="SUPFAM" id="SSF55315">
    <property type="entry name" value="L30e-like"/>
    <property type="match status" value="1"/>
</dbReference>
<dbReference type="InterPro" id="IPR001537">
    <property type="entry name" value="SpoU_MeTrfase"/>
</dbReference>
<feature type="domain" description="tRNA/rRNA methyltransferase SpoU type" evidence="4">
    <location>
        <begin position="131"/>
        <end position="268"/>
    </location>
</feature>
<dbReference type="Gene3D" id="3.40.1280.10">
    <property type="match status" value="1"/>
</dbReference>
<organism evidence="6 7">
    <name type="scientific">Calothrix parasitica NIES-267</name>
    <dbReference type="NCBI Taxonomy" id="1973488"/>
    <lineage>
        <taxon>Bacteria</taxon>
        <taxon>Bacillati</taxon>
        <taxon>Cyanobacteriota</taxon>
        <taxon>Cyanophyceae</taxon>
        <taxon>Nostocales</taxon>
        <taxon>Calotrichaceae</taxon>
        <taxon>Calothrix</taxon>
    </lineage>
</organism>
<dbReference type="PANTHER" id="PTHR43191:SF2">
    <property type="entry name" value="RRNA METHYLTRANSFERASE 3, MITOCHONDRIAL"/>
    <property type="match status" value="1"/>
</dbReference>
<dbReference type="GO" id="GO:0006396">
    <property type="term" value="P:RNA processing"/>
    <property type="evidence" value="ECO:0007669"/>
    <property type="project" value="InterPro"/>
</dbReference>
<accession>A0A1Z4M1H4</accession>
<dbReference type="GO" id="GO:0003723">
    <property type="term" value="F:RNA binding"/>
    <property type="evidence" value="ECO:0007669"/>
    <property type="project" value="InterPro"/>
</dbReference>
<reference evidence="6 7" key="1">
    <citation type="submission" date="2017-06" db="EMBL/GenBank/DDBJ databases">
        <title>Genome sequencing of cyanobaciteial culture collection at National Institute for Environmental Studies (NIES).</title>
        <authorList>
            <person name="Hirose Y."/>
            <person name="Shimura Y."/>
            <person name="Fujisawa T."/>
            <person name="Nakamura Y."/>
            <person name="Kawachi M."/>
        </authorList>
    </citation>
    <scope>NUCLEOTIDE SEQUENCE [LARGE SCALE GENOMIC DNA]</scope>
    <source>
        <strain evidence="6 7">NIES-267</strain>
    </source>
</reference>
<keyword evidence="7" id="KW-1185">Reference proteome</keyword>